<keyword evidence="1" id="KW-0812">Transmembrane</keyword>
<dbReference type="CDD" id="cd01949">
    <property type="entry name" value="GGDEF"/>
    <property type="match status" value="1"/>
</dbReference>
<keyword evidence="6" id="KW-1185">Reference proteome</keyword>
<feature type="domain" description="GGDEF" evidence="4">
    <location>
        <begin position="304"/>
        <end position="437"/>
    </location>
</feature>
<dbReference type="Pfam" id="PF00989">
    <property type="entry name" value="PAS"/>
    <property type="match status" value="1"/>
</dbReference>
<dbReference type="InterPro" id="IPR000160">
    <property type="entry name" value="GGDEF_dom"/>
</dbReference>
<proteinExistence type="predicted"/>
<dbReference type="SUPFAM" id="SSF55073">
    <property type="entry name" value="Nucleotide cyclase"/>
    <property type="match status" value="1"/>
</dbReference>
<dbReference type="SMART" id="SM00267">
    <property type="entry name" value="GGDEF"/>
    <property type="match status" value="1"/>
</dbReference>
<comment type="caution">
    <text evidence="5">The sequence shown here is derived from an EMBL/GenBank/DDBJ whole genome shotgun (WGS) entry which is preliminary data.</text>
</comment>
<dbReference type="Proteomes" id="UP000623608">
    <property type="component" value="Unassembled WGS sequence"/>
</dbReference>
<dbReference type="InterPro" id="IPR013767">
    <property type="entry name" value="PAS_fold"/>
</dbReference>
<dbReference type="NCBIfam" id="TIGR00254">
    <property type="entry name" value="GGDEF"/>
    <property type="match status" value="1"/>
</dbReference>
<protein>
    <recommendedName>
        <fullName evidence="7">Diguanylate cyclase</fullName>
    </recommendedName>
</protein>
<feature type="transmembrane region" description="Helical" evidence="1">
    <location>
        <begin position="122"/>
        <end position="139"/>
    </location>
</feature>
<dbReference type="Gene3D" id="3.30.70.270">
    <property type="match status" value="1"/>
</dbReference>
<dbReference type="PROSITE" id="PS50887">
    <property type="entry name" value="GGDEF"/>
    <property type="match status" value="1"/>
</dbReference>
<dbReference type="AlphaFoldDB" id="A0A919NYS3"/>
<dbReference type="PROSITE" id="PS50113">
    <property type="entry name" value="PAC"/>
    <property type="match status" value="1"/>
</dbReference>
<evidence type="ECO:0000259" key="3">
    <source>
        <dbReference type="PROSITE" id="PS50113"/>
    </source>
</evidence>
<feature type="domain" description="PAS" evidence="2">
    <location>
        <begin position="155"/>
        <end position="225"/>
    </location>
</feature>
<name>A0A919NYS3_9ACTN</name>
<feature type="transmembrane region" description="Helical" evidence="1">
    <location>
        <begin position="47"/>
        <end position="72"/>
    </location>
</feature>
<dbReference type="InterPro" id="IPR043128">
    <property type="entry name" value="Rev_trsase/Diguanyl_cyclase"/>
</dbReference>
<dbReference type="CDD" id="cd00130">
    <property type="entry name" value="PAS"/>
    <property type="match status" value="1"/>
</dbReference>
<dbReference type="PANTHER" id="PTHR44757:SF2">
    <property type="entry name" value="BIOFILM ARCHITECTURE MAINTENANCE PROTEIN MBAA"/>
    <property type="match status" value="1"/>
</dbReference>
<dbReference type="InterPro" id="IPR052155">
    <property type="entry name" value="Biofilm_reg_signaling"/>
</dbReference>
<feature type="transmembrane region" description="Helical" evidence="1">
    <location>
        <begin position="92"/>
        <end position="115"/>
    </location>
</feature>
<dbReference type="SUPFAM" id="SSF55785">
    <property type="entry name" value="PYP-like sensor domain (PAS domain)"/>
    <property type="match status" value="1"/>
</dbReference>
<dbReference type="NCBIfam" id="TIGR00229">
    <property type="entry name" value="sensory_box"/>
    <property type="match status" value="1"/>
</dbReference>
<reference evidence="5" key="1">
    <citation type="submission" date="2021-01" db="EMBL/GenBank/DDBJ databases">
        <title>Whole genome shotgun sequence of Actinoplanes tereljensis NBRC 105297.</title>
        <authorList>
            <person name="Komaki H."/>
            <person name="Tamura T."/>
        </authorList>
    </citation>
    <scope>NUCLEOTIDE SEQUENCE</scope>
    <source>
        <strain evidence="5">NBRC 105297</strain>
    </source>
</reference>
<dbReference type="InterPro" id="IPR000014">
    <property type="entry name" value="PAS"/>
</dbReference>
<dbReference type="InterPro" id="IPR035965">
    <property type="entry name" value="PAS-like_dom_sf"/>
</dbReference>
<dbReference type="PANTHER" id="PTHR44757">
    <property type="entry name" value="DIGUANYLATE CYCLASE DGCP"/>
    <property type="match status" value="1"/>
</dbReference>
<dbReference type="GO" id="GO:0006355">
    <property type="term" value="P:regulation of DNA-templated transcription"/>
    <property type="evidence" value="ECO:0007669"/>
    <property type="project" value="InterPro"/>
</dbReference>
<evidence type="ECO:0000313" key="5">
    <source>
        <dbReference type="EMBL" id="GIF26715.1"/>
    </source>
</evidence>
<dbReference type="EMBL" id="BOMY01000064">
    <property type="protein sequence ID" value="GIF26715.1"/>
    <property type="molecule type" value="Genomic_DNA"/>
</dbReference>
<keyword evidence="1" id="KW-0472">Membrane</keyword>
<dbReference type="Gene3D" id="3.30.450.20">
    <property type="entry name" value="PAS domain"/>
    <property type="match status" value="1"/>
</dbReference>
<feature type="transmembrane region" description="Helical" evidence="1">
    <location>
        <begin position="12"/>
        <end position="35"/>
    </location>
</feature>
<evidence type="ECO:0000259" key="2">
    <source>
        <dbReference type="PROSITE" id="PS50112"/>
    </source>
</evidence>
<evidence type="ECO:0000256" key="1">
    <source>
        <dbReference type="SAM" id="Phobius"/>
    </source>
</evidence>
<dbReference type="PROSITE" id="PS50112">
    <property type="entry name" value="PAS"/>
    <property type="match status" value="1"/>
</dbReference>
<keyword evidence="1" id="KW-1133">Transmembrane helix</keyword>
<dbReference type="Pfam" id="PF00990">
    <property type="entry name" value="GGDEF"/>
    <property type="match status" value="1"/>
</dbReference>
<evidence type="ECO:0008006" key="7">
    <source>
        <dbReference type="Google" id="ProtNLM"/>
    </source>
</evidence>
<accession>A0A919NYS3</accession>
<evidence type="ECO:0000259" key="4">
    <source>
        <dbReference type="PROSITE" id="PS50887"/>
    </source>
</evidence>
<feature type="domain" description="PAC" evidence="3">
    <location>
        <begin position="229"/>
        <end position="280"/>
    </location>
</feature>
<dbReference type="SMART" id="SM00091">
    <property type="entry name" value="PAS"/>
    <property type="match status" value="1"/>
</dbReference>
<gene>
    <name evidence="5" type="ORF">Ate02nite_94450</name>
</gene>
<dbReference type="InterPro" id="IPR029787">
    <property type="entry name" value="Nucleotide_cyclase"/>
</dbReference>
<organism evidence="5 6">
    <name type="scientific">Paractinoplanes tereljensis</name>
    <dbReference type="NCBI Taxonomy" id="571912"/>
    <lineage>
        <taxon>Bacteria</taxon>
        <taxon>Bacillati</taxon>
        <taxon>Actinomycetota</taxon>
        <taxon>Actinomycetes</taxon>
        <taxon>Micromonosporales</taxon>
        <taxon>Micromonosporaceae</taxon>
        <taxon>Paractinoplanes</taxon>
    </lineage>
</organism>
<evidence type="ECO:0000313" key="6">
    <source>
        <dbReference type="Proteomes" id="UP000623608"/>
    </source>
</evidence>
<dbReference type="InterPro" id="IPR000700">
    <property type="entry name" value="PAS-assoc_C"/>
</dbReference>
<sequence length="451" mass="48626">MLYPHGLVGHAPWILTMLPFVLFGTLQQPAVLALLQRGPLRRIRSLGPVLHILVVVWIIYVLGWGPVLPLAFALVVTGHFRAGEAPVWRTMLVWSCLCIAAGQAGIALGWIFCYLPPVPAQVAGLLGAMLTAMFIRLLGRAAEQRESAEAEVRRVAAHFRELVQDSTDVIAVVGPDHRLAYLSPAIRHVTGFPLEFYLGSEYGVGIHEEDHAKAATALADTIAHPGVQQRFQMRLGHADGGWRWVEASMRNLLGNPDVRGIVITFRDVTEHRAMQEQLAHEASHDHLTGLVNRAAFLRGLAECPGASVLFIDLNGFKQINDAYGHRYGDAILVATAAVLDSCVRGDDLAGRLGGDEFGVVLTVANTPAEAVVVAERILAGLDQPVLVDGTVLHARASIGVAVAGPDAVDPATLLHRADTAMYYAKRSGGHTAQVYFDGMLTDQVAGAVRRH</sequence>